<dbReference type="PROSITE" id="PS51186">
    <property type="entry name" value="GNAT"/>
    <property type="match status" value="1"/>
</dbReference>
<keyword evidence="2" id="KW-0808">Transferase</keyword>
<dbReference type="Pfam" id="PF00583">
    <property type="entry name" value="Acetyltransf_1"/>
    <property type="match status" value="1"/>
</dbReference>
<reference evidence="2 3" key="1">
    <citation type="submission" date="2019-02" db="EMBL/GenBank/DDBJ databases">
        <title>Draft genome sequence of Amycolatopsis sp. 8-3EHSu isolated from roots of Suaeda maritima.</title>
        <authorList>
            <person name="Duangmal K."/>
            <person name="Chantavorakit T."/>
        </authorList>
    </citation>
    <scope>NUCLEOTIDE SEQUENCE [LARGE SCALE GENOMIC DNA]</scope>
    <source>
        <strain evidence="2 3">8-3EHSu</strain>
    </source>
</reference>
<dbReference type="Gene3D" id="3.40.630.30">
    <property type="match status" value="1"/>
</dbReference>
<evidence type="ECO:0000259" key="1">
    <source>
        <dbReference type="PROSITE" id="PS51186"/>
    </source>
</evidence>
<organism evidence="2 3">
    <name type="scientific">Amycolatopsis suaedae</name>
    <dbReference type="NCBI Taxonomy" id="2510978"/>
    <lineage>
        <taxon>Bacteria</taxon>
        <taxon>Bacillati</taxon>
        <taxon>Actinomycetota</taxon>
        <taxon>Actinomycetes</taxon>
        <taxon>Pseudonocardiales</taxon>
        <taxon>Pseudonocardiaceae</taxon>
        <taxon>Amycolatopsis</taxon>
    </lineage>
</organism>
<dbReference type="EMBL" id="SFCC01000007">
    <property type="protein sequence ID" value="RZQ63011.1"/>
    <property type="molecule type" value="Genomic_DNA"/>
</dbReference>
<dbReference type="GO" id="GO:0016747">
    <property type="term" value="F:acyltransferase activity, transferring groups other than amino-acyl groups"/>
    <property type="evidence" value="ECO:0007669"/>
    <property type="project" value="InterPro"/>
</dbReference>
<dbReference type="SUPFAM" id="SSF55729">
    <property type="entry name" value="Acyl-CoA N-acyltransferases (Nat)"/>
    <property type="match status" value="1"/>
</dbReference>
<dbReference type="InterPro" id="IPR000182">
    <property type="entry name" value="GNAT_dom"/>
</dbReference>
<dbReference type="Proteomes" id="UP000292003">
    <property type="component" value="Unassembled WGS sequence"/>
</dbReference>
<accession>A0A4Q7J5Z7</accession>
<proteinExistence type="predicted"/>
<comment type="caution">
    <text evidence="2">The sequence shown here is derived from an EMBL/GenBank/DDBJ whole genome shotgun (WGS) entry which is preliminary data.</text>
</comment>
<protein>
    <submittedName>
        <fullName evidence="2">GNAT family N-acetyltransferase</fullName>
    </submittedName>
</protein>
<name>A0A4Q7J5Z7_9PSEU</name>
<dbReference type="OrthoDB" id="149709at2"/>
<dbReference type="CDD" id="cd04301">
    <property type="entry name" value="NAT_SF"/>
    <property type="match status" value="1"/>
</dbReference>
<dbReference type="AlphaFoldDB" id="A0A4Q7J5Z7"/>
<evidence type="ECO:0000313" key="2">
    <source>
        <dbReference type="EMBL" id="RZQ63011.1"/>
    </source>
</evidence>
<sequence>MAGGPHQGVGPVESAAWPAVPRHRHLRLQAIVTVDPLLPPPADPPEGERVHARTADGRQVTGVLYRAVHEPDSWGSLWSGLETWELTPLLEHADAGGMAALLAVVRSRVDRATLGPEWSCTVCWPSRDTAATRALLDAGFAALDALAVRTAPPEPARPPQDGLTIRLAGQADAVEVLRLWLEELRYSEPVGLNRVRSLETMVRLLEPEVRRSIDFDRNWLAEADGIPVGLARCGWLLRGKPGRLPPGRWGLINTLSVTRDARGGGVGAALVNLAHRELLQPGVAGTFLHYSPLNPLSSVFWHRQGYRPLWTTWVLR</sequence>
<keyword evidence="3" id="KW-1185">Reference proteome</keyword>
<evidence type="ECO:0000313" key="3">
    <source>
        <dbReference type="Proteomes" id="UP000292003"/>
    </source>
</evidence>
<dbReference type="InterPro" id="IPR016181">
    <property type="entry name" value="Acyl_CoA_acyltransferase"/>
</dbReference>
<gene>
    <name evidence="2" type="ORF">EWH70_15070</name>
</gene>
<feature type="domain" description="N-acetyltransferase" evidence="1">
    <location>
        <begin position="163"/>
        <end position="316"/>
    </location>
</feature>